<keyword evidence="1" id="KW-0812">Transmembrane</keyword>
<organism evidence="2 3">
    <name type="scientific">Sphingobacterium kitahiroshimense</name>
    <dbReference type="NCBI Taxonomy" id="470446"/>
    <lineage>
        <taxon>Bacteria</taxon>
        <taxon>Pseudomonadati</taxon>
        <taxon>Bacteroidota</taxon>
        <taxon>Sphingobacteriia</taxon>
        <taxon>Sphingobacteriales</taxon>
        <taxon>Sphingobacteriaceae</taxon>
        <taxon>Sphingobacterium</taxon>
    </lineage>
</organism>
<dbReference type="RefSeq" id="WP_132839778.1">
    <property type="nucleotide sequence ID" value="NZ_JBDJLH010000002.1"/>
</dbReference>
<keyword evidence="1" id="KW-1133">Transmembrane helix</keyword>
<gene>
    <name evidence="2" type="ORF">ABE541_19120</name>
</gene>
<dbReference type="EMBL" id="JBDJNQ010000010">
    <property type="protein sequence ID" value="MEN5379386.1"/>
    <property type="molecule type" value="Genomic_DNA"/>
</dbReference>
<evidence type="ECO:0000313" key="2">
    <source>
        <dbReference type="EMBL" id="MEN5379386.1"/>
    </source>
</evidence>
<keyword evidence="3" id="KW-1185">Reference proteome</keyword>
<name>A0ABV0BX83_9SPHI</name>
<dbReference type="Proteomes" id="UP001409291">
    <property type="component" value="Unassembled WGS sequence"/>
</dbReference>
<comment type="caution">
    <text evidence="2">The sequence shown here is derived from an EMBL/GenBank/DDBJ whole genome shotgun (WGS) entry which is preliminary data.</text>
</comment>
<protein>
    <submittedName>
        <fullName evidence="2">Uncharacterized protein</fullName>
    </submittedName>
</protein>
<accession>A0ABV0BX83</accession>
<proteinExistence type="predicted"/>
<evidence type="ECO:0000313" key="3">
    <source>
        <dbReference type="Proteomes" id="UP001409291"/>
    </source>
</evidence>
<keyword evidence="1" id="KW-0472">Membrane</keyword>
<evidence type="ECO:0000256" key="1">
    <source>
        <dbReference type="SAM" id="Phobius"/>
    </source>
</evidence>
<feature type="transmembrane region" description="Helical" evidence="1">
    <location>
        <begin position="79"/>
        <end position="97"/>
    </location>
</feature>
<feature type="transmembrane region" description="Helical" evidence="1">
    <location>
        <begin position="5"/>
        <end position="22"/>
    </location>
</feature>
<reference evidence="2 3" key="1">
    <citation type="submission" date="2024-04" db="EMBL/GenBank/DDBJ databases">
        <title>WGS of bacteria from Torrens River.</title>
        <authorList>
            <person name="Wyrsch E.R."/>
            <person name="Drigo B."/>
        </authorList>
    </citation>
    <scope>NUCLEOTIDE SEQUENCE [LARGE SCALE GENOMIC DNA]</scope>
    <source>
        <strain evidence="2 3">TWI391</strain>
    </source>
</reference>
<sequence length="125" mass="14682">MWIKIFHFLALFGYLNILFYQAGVNTNTRASNISTQYFTGDSLLEFVLDDVLDIPIEVPEKDSEVQFDDYRIFNFNPQILSVFIFVLGLVYSALSILKQKKHPLYSKKNACLSGYYQYLYRYSLF</sequence>